<organism evidence="2 3">
    <name type="scientific">Tritrichomonas foetus</name>
    <dbReference type="NCBI Taxonomy" id="1144522"/>
    <lineage>
        <taxon>Eukaryota</taxon>
        <taxon>Metamonada</taxon>
        <taxon>Parabasalia</taxon>
        <taxon>Tritrichomonadida</taxon>
        <taxon>Tritrichomonadidae</taxon>
        <taxon>Tritrichomonas</taxon>
    </lineage>
</organism>
<dbReference type="GeneID" id="94829191"/>
<dbReference type="VEuPathDB" id="TrichDB:TRFO_08769"/>
<dbReference type="Proteomes" id="UP000179807">
    <property type="component" value="Unassembled WGS sequence"/>
</dbReference>
<comment type="caution">
    <text evidence="2">The sequence shown here is derived from an EMBL/GenBank/DDBJ whole genome shotgun (WGS) entry which is preliminary data.</text>
</comment>
<proteinExistence type="predicted"/>
<name>A0A1J4JHW9_9EUKA</name>
<dbReference type="RefSeq" id="XP_068351891.1">
    <property type="nucleotide sequence ID" value="XM_068494487.1"/>
</dbReference>
<protein>
    <submittedName>
        <fullName evidence="2">Uncharacterized protein</fullName>
    </submittedName>
</protein>
<dbReference type="AlphaFoldDB" id="A0A1J4JHW9"/>
<evidence type="ECO:0000313" key="2">
    <source>
        <dbReference type="EMBL" id="OHS98754.1"/>
    </source>
</evidence>
<sequence length="208" mass="24489">MYGLKMNRLEKSREEWYRAHHQTPPNLGRKSQPSRKLNIHVDTHTYTKTSVFKPYSPPLPTDGVGLSYWEGKGAGIEPIEFSKTLQILRESTCMSPSHVRPAPIGRINECFTPYQNDIMAFDAFETARKELKFRAEHIASEMRRVDDEWNRPPAANWFMLKDKSFTPEHSRFLEQSRRKRRSESARRQQRTKNNDDPRRSKKLSYSAF</sequence>
<dbReference type="OrthoDB" id="10406749at2759"/>
<evidence type="ECO:0000256" key="1">
    <source>
        <dbReference type="SAM" id="MobiDB-lite"/>
    </source>
</evidence>
<keyword evidence="3" id="KW-1185">Reference proteome</keyword>
<feature type="compositionally biased region" description="Basic and acidic residues" evidence="1">
    <location>
        <begin position="169"/>
        <end position="198"/>
    </location>
</feature>
<dbReference type="EMBL" id="MLAK01001038">
    <property type="protein sequence ID" value="OHS98754.1"/>
    <property type="molecule type" value="Genomic_DNA"/>
</dbReference>
<accession>A0A1J4JHW9</accession>
<reference evidence="2" key="1">
    <citation type="submission" date="2016-10" db="EMBL/GenBank/DDBJ databases">
        <authorList>
            <person name="Benchimol M."/>
            <person name="Almeida L.G."/>
            <person name="Vasconcelos A.T."/>
            <person name="Perreira-Neves A."/>
            <person name="Rosa I.A."/>
            <person name="Tasca T."/>
            <person name="Bogo M.R."/>
            <person name="de Souza W."/>
        </authorList>
    </citation>
    <scope>NUCLEOTIDE SEQUENCE [LARGE SCALE GENOMIC DNA]</scope>
    <source>
        <strain evidence="2">K</strain>
    </source>
</reference>
<gene>
    <name evidence="2" type="ORF">TRFO_08769</name>
</gene>
<feature type="region of interest" description="Disordered" evidence="1">
    <location>
        <begin position="169"/>
        <end position="208"/>
    </location>
</feature>
<evidence type="ECO:0000313" key="3">
    <source>
        <dbReference type="Proteomes" id="UP000179807"/>
    </source>
</evidence>